<keyword evidence="4" id="KW-0808">Transferase</keyword>
<feature type="domain" description="Diacylglycerol glucosyltransferase N-terminal" evidence="6">
    <location>
        <begin position="14"/>
        <end position="173"/>
    </location>
</feature>
<dbReference type="GO" id="GO:0009247">
    <property type="term" value="P:glycolipid biosynthetic process"/>
    <property type="evidence" value="ECO:0007669"/>
    <property type="project" value="InterPro"/>
</dbReference>
<protein>
    <recommendedName>
        <fullName evidence="9">Galactosyldiacylglycerol synthase</fullName>
    </recommendedName>
</protein>
<comment type="similarity">
    <text evidence="2">Belongs to the glycosyltransferase 28 family.</text>
</comment>
<dbReference type="PANTHER" id="PTHR43025">
    <property type="entry name" value="MONOGALACTOSYLDIACYLGLYCEROL SYNTHASE"/>
    <property type="match status" value="1"/>
</dbReference>
<evidence type="ECO:0008006" key="9">
    <source>
        <dbReference type="Google" id="ProtNLM"/>
    </source>
</evidence>
<dbReference type="OrthoDB" id="9815663at2"/>
<keyword evidence="3" id="KW-0328">Glycosyltransferase</keyword>
<evidence type="ECO:0000259" key="5">
    <source>
        <dbReference type="Pfam" id="PF04101"/>
    </source>
</evidence>
<dbReference type="Gene3D" id="3.40.50.2000">
    <property type="entry name" value="Glycogen Phosphorylase B"/>
    <property type="match status" value="1"/>
</dbReference>
<dbReference type="InterPro" id="IPR009695">
    <property type="entry name" value="Diacylglyc_glucosyltr_N"/>
</dbReference>
<dbReference type="PANTHER" id="PTHR43025:SF3">
    <property type="entry name" value="MONOGALACTOSYLDIACYLGLYCEROL SYNTHASE 1, CHLOROPLASTIC"/>
    <property type="match status" value="1"/>
</dbReference>
<dbReference type="GO" id="GO:0016758">
    <property type="term" value="F:hexosyltransferase activity"/>
    <property type="evidence" value="ECO:0007669"/>
    <property type="project" value="InterPro"/>
</dbReference>
<feature type="domain" description="Glycosyl transferase family 28 C-terminal" evidence="5">
    <location>
        <begin position="208"/>
        <end position="279"/>
    </location>
</feature>
<evidence type="ECO:0000313" key="8">
    <source>
        <dbReference type="Proteomes" id="UP000235682"/>
    </source>
</evidence>
<dbReference type="Pfam" id="PF06925">
    <property type="entry name" value="MGDG_synth"/>
    <property type="match status" value="1"/>
</dbReference>
<dbReference type="AlphaFoldDB" id="A0A2N6SKW8"/>
<dbReference type="Proteomes" id="UP000235682">
    <property type="component" value="Unassembled WGS sequence"/>
</dbReference>
<evidence type="ECO:0000259" key="6">
    <source>
        <dbReference type="Pfam" id="PF06925"/>
    </source>
</evidence>
<dbReference type="InterPro" id="IPR050519">
    <property type="entry name" value="Glycosyltransf_28_UgtP"/>
</dbReference>
<proteinExistence type="inferred from homology"/>
<dbReference type="Pfam" id="PF04101">
    <property type="entry name" value="Glyco_tran_28_C"/>
    <property type="match status" value="1"/>
</dbReference>
<evidence type="ECO:0000313" key="7">
    <source>
        <dbReference type="EMBL" id="PMC56703.1"/>
    </source>
</evidence>
<evidence type="ECO:0000256" key="2">
    <source>
        <dbReference type="ARBA" id="ARBA00006962"/>
    </source>
</evidence>
<dbReference type="STRING" id="84521.SAMN04487994_10669"/>
<gene>
    <name evidence="7" type="ORF">CJ205_08365</name>
</gene>
<dbReference type="RefSeq" id="WP_102228145.1">
    <property type="nucleotide sequence ID" value="NZ_PNFY01000057.1"/>
</dbReference>
<sequence>MNVQVFMCKFGAGHLKASQELEKQLNQLDHTQVHVIDFIESIYPKLADLIYWTHHHYYQRRVLSAEEKELKDTHFRQEWTCKLLMLEKIFFKYLDSLPTPDIYVSCFSVTSYLLGIYKRKRGLSVPLVTYITDFNFHPLWINDETDLYLVMSQFTKEQLESIGVPSQRVMVFGSNNQKPIHKSNQHVLICGGGLGMLPDDKVFYQSLEKYPDKEFKIVFGKNDKLYNKVSKWAIKNATLYQYVTDMTPLYHWADVYITKPGGMSIYDSIKNELPLVYFTPFLPQEIRNKQFIQHEKIGVELVDDNLDILEQFTKDEKAFGEAKASLCKIRKDFSPQEFIGWLEHVHY</sequence>
<reference evidence="7 8" key="1">
    <citation type="submission" date="2017-09" db="EMBL/GenBank/DDBJ databases">
        <title>Bacterial strain isolated from the female urinary microbiota.</title>
        <authorList>
            <person name="Thomas-White K."/>
            <person name="Kumar N."/>
            <person name="Forster S."/>
            <person name="Putonti C."/>
            <person name="Lawley T."/>
            <person name="Wolfe A.J."/>
        </authorList>
    </citation>
    <scope>NUCLEOTIDE SEQUENCE [LARGE SCALE GENOMIC DNA]</scope>
    <source>
        <strain evidence="7 8">UMB0852</strain>
    </source>
</reference>
<name>A0A2N6SKW8_9LACT</name>
<organism evidence="7 8">
    <name type="scientific">Dolosicoccus paucivorans</name>
    <dbReference type="NCBI Taxonomy" id="84521"/>
    <lineage>
        <taxon>Bacteria</taxon>
        <taxon>Bacillati</taxon>
        <taxon>Bacillota</taxon>
        <taxon>Bacilli</taxon>
        <taxon>Lactobacillales</taxon>
        <taxon>Aerococcaceae</taxon>
        <taxon>Dolosicoccus</taxon>
    </lineage>
</organism>
<accession>A0A2N6SKW8</accession>
<comment type="caution">
    <text evidence="7">The sequence shown here is derived from an EMBL/GenBank/DDBJ whole genome shotgun (WGS) entry which is preliminary data.</text>
</comment>
<dbReference type="InterPro" id="IPR007235">
    <property type="entry name" value="Glyco_trans_28_C"/>
</dbReference>
<dbReference type="EMBL" id="PNHE01000063">
    <property type="protein sequence ID" value="PMC56703.1"/>
    <property type="molecule type" value="Genomic_DNA"/>
</dbReference>
<comment type="subcellular location">
    <subcellularLocation>
        <location evidence="1">Membrane</location>
    </subcellularLocation>
</comment>
<evidence type="ECO:0000256" key="1">
    <source>
        <dbReference type="ARBA" id="ARBA00004370"/>
    </source>
</evidence>
<dbReference type="GO" id="GO:0016020">
    <property type="term" value="C:membrane"/>
    <property type="evidence" value="ECO:0007669"/>
    <property type="project" value="UniProtKB-SubCell"/>
</dbReference>
<evidence type="ECO:0000256" key="4">
    <source>
        <dbReference type="ARBA" id="ARBA00022679"/>
    </source>
</evidence>
<keyword evidence="8" id="KW-1185">Reference proteome</keyword>
<dbReference type="SUPFAM" id="SSF53756">
    <property type="entry name" value="UDP-Glycosyltransferase/glycogen phosphorylase"/>
    <property type="match status" value="1"/>
</dbReference>
<evidence type="ECO:0000256" key="3">
    <source>
        <dbReference type="ARBA" id="ARBA00022676"/>
    </source>
</evidence>